<proteinExistence type="predicted"/>
<dbReference type="InterPro" id="IPR014060">
    <property type="entry name" value="PglZ"/>
</dbReference>
<dbReference type="AlphaFoldDB" id="A0A1D8B322"/>
<dbReference type="EMBL" id="CP017298">
    <property type="protein sequence ID" value="AOS47543.1"/>
    <property type="molecule type" value="Genomic_DNA"/>
</dbReference>
<dbReference type="RefSeq" id="WP_009744026.1">
    <property type="nucleotide sequence ID" value="NZ_CP017298.1"/>
</dbReference>
<name>A0A1D8B322_9ACTO</name>
<gene>
    <name evidence="1" type="ORF">BH719_06540</name>
</gene>
<dbReference type="InterPro" id="IPR017850">
    <property type="entry name" value="Alkaline_phosphatase_core_sf"/>
</dbReference>
<dbReference type="KEGG" id="phon:BH719_06540"/>
<dbReference type="Proteomes" id="UP000095214">
    <property type="component" value="Chromosome"/>
</dbReference>
<dbReference type="SUPFAM" id="SSF53649">
    <property type="entry name" value="Alkaline phosphatase-like"/>
    <property type="match status" value="1"/>
</dbReference>
<dbReference type="NCBIfam" id="TIGR02687">
    <property type="entry name" value="BREX-1 system phosphatase PglZ type A"/>
    <property type="match status" value="1"/>
</dbReference>
<accession>A0A1D8B322</accession>
<dbReference type="STRING" id="178339.BH719_06540"/>
<dbReference type="Pfam" id="PF08665">
    <property type="entry name" value="PglZ"/>
    <property type="match status" value="1"/>
</dbReference>
<keyword evidence="2" id="KW-1185">Reference proteome</keyword>
<reference evidence="1 2" key="1">
    <citation type="submission" date="2016-09" db="EMBL/GenBank/DDBJ databases">
        <title>Complete genome sequence of Actinomyces hongkongensis HKU8.</title>
        <authorList>
            <person name="Gao Y.-X."/>
            <person name="Zhou Y.-Y."/>
            <person name="Xie Y."/>
            <person name="Wang M."/>
            <person name="Wang S.-J."/>
            <person name="Shen S.-G."/>
        </authorList>
    </citation>
    <scope>NUCLEOTIDE SEQUENCE [LARGE SCALE GENOMIC DNA]</scope>
    <source>
        <strain evidence="1 2">HKU8</strain>
    </source>
</reference>
<protein>
    <submittedName>
        <fullName evidence="1">TIGR02687 family protein</fullName>
    </submittedName>
</protein>
<sequence>MSGIDASALADGLRELLTRARLVTWLDQGREYTDQVDEVAALVPDAQLITVDHNEFATKLRVLRDQPKDAFILYRPGDLPPLDTDLLADIRCGYPAFSADASSMLARELDLDDDLTPILREYDGFFTRERIRRIKDRKIQINDKNKLLAVMSAVLLGIHDHSFSSIFVELANSDACEQAKIGKLKWGLADFFWEGARSIWKYQGDPELNNLMTWLFIEQRRGWDPALASAQRDFATWMGGVKNQDAVKVWATRISEDLGLAEELPSLDTADLERDLVTPGVDDQLIRRAVTSLIDGRSNAADVRTQRSRRASSLWKEESASAWEAAEAGGRFLHLVHTHRDAAFRTAGEGFALYTDAANGLWQVDQAYRHYVRASRAAGDPDVFGELDAAVETIYLHDFLRPLSAWWDAAVRALPTWRIPAHASSNPGRQSDFYDLMVRNAKKTAVIVSDALRYEAGAELAERLIARGGATVEITPWYTLLPSVTALGMAALLPNRSLSTGVRADALEVRADGEPTGGLAARDAVLRAASGDRITAHSYQTIAGMLRDDLRALGKGMAAIYVYHDHIDAVGDHAASESGTPEAVERALTDLAALVTRLRSADFHRILITADHGFLYQARPLPDDTTAKQGTAPRAEKILLKKRRYQLGDAMESSDDFAVFPAADVGLASGPDVALPFGMRRSRIQGRGDQFVHGGASLQEISVPVIEVNTTAGLKAHDVEVELSYSTSRISMTRITPKVIQKDPIAERIRPIEITVGIIDADTGKPLSNVERLTLDSVEATRLDRARTVELILLDGILQEYAGKTVLLAAHKVVNGMRASDAPVASLELEVRDTGFGGLGGFTL</sequence>
<evidence type="ECO:0000313" key="2">
    <source>
        <dbReference type="Proteomes" id="UP000095214"/>
    </source>
</evidence>
<organism evidence="1 2">
    <name type="scientific">Pauljensenia hongkongensis</name>
    <dbReference type="NCBI Taxonomy" id="178339"/>
    <lineage>
        <taxon>Bacteria</taxon>
        <taxon>Bacillati</taxon>
        <taxon>Actinomycetota</taxon>
        <taxon>Actinomycetes</taxon>
        <taxon>Actinomycetales</taxon>
        <taxon>Actinomycetaceae</taxon>
        <taxon>Pauljensenia</taxon>
    </lineage>
</organism>
<evidence type="ECO:0000313" key="1">
    <source>
        <dbReference type="EMBL" id="AOS47543.1"/>
    </source>
</evidence>